<keyword evidence="4" id="KW-0804">Transcription</keyword>
<dbReference type="Gene3D" id="1.10.10.10">
    <property type="entry name" value="Winged helix-like DNA-binding domain superfamily/Winged helix DNA-binding domain"/>
    <property type="match status" value="1"/>
</dbReference>
<dbReference type="NCBIfam" id="TIGR02937">
    <property type="entry name" value="sigma70-ECF"/>
    <property type="match status" value="1"/>
</dbReference>
<organism evidence="7 8">
    <name type="scientific">Rhizosphaericola mali</name>
    <dbReference type="NCBI Taxonomy" id="2545455"/>
    <lineage>
        <taxon>Bacteria</taxon>
        <taxon>Pseudomonadati</taxon>
        <taxon>Bacteroidota</taxon>
        <taxon>Chitinophagia</taxon>
        <taxon>Chitinophagales</taxon>
        <taxon>Chitinophagaceae</taxon>
        <taxon>Rhizosphaericola</taxon>
    </lineage>
</organism>
<keyword evidence="3" id="KW-0731">Sigma factor</keyword>
<dbReference type="InterPro" id="IPR013249">
    <property type="entry name" value="RNA_pol_sigma70_r4_t2"/>
</dbReference>
<dbReference type="CDD" id="cd06171">
    <property type="entry name" value="Sigma70_r4"/>
    <property type="match status" value="1"/>
</dbReference>
<proteinExistence type="inferred from homology"/>
<evidence type="ECO:0000256" key="1">
    <source>
        <dbReference type="ARBA" id="ARBA00010641"/>
    </source>
</evidence>
<gene>
    <name evidence="7" type="ORF">E0W69_010150</name>
</gene>
<evidence type="ECO:0000256" key="3">
    <source>
        <dbReference type="ARBA" id="ARBA00023082"/>
    </source>
</evidence>
<dbReference type="EMBL" id="CP044016">
    <property type="protein sequence ID" value="QES89001.1"/>
    <property type="molecule type" value="Genomic_DNA"/>
</dbReference>
<dbReference type="GO" id="GO:0006352">
    <property type="term" value="P:DNA-templated transcription initiation"/>
    <property type="evidence" value="ECO:0007669"/>
    <property type="project" value="InterPro"/>
</dbReference>
<dbReference type="InterPro" id="IPR013325">
    <property type="entry name" value="RNA_pol_sigma_r2"/>
</dbReference>
<evidence type="ECO:0000256" key="4">
    <source>
        <dbReference type="ARBA" id="ARBA00023163"/>
    </source>
</evidence>
<dbReference type="SUPFAM" id="SSF88946">
    <property type="entry name" value="Sigma2 domain of RNA polymerase sigma factors"/>
    <property type="match status" value="1"/>
</dbReference>
<dbReference type="SUPFAM" id="SSF88659">
    <property type="entry name" value="Sigma3 and sigma4 domains of RNA polymerase sigma factors"/>
    <property type="match status" value="1"/>
</dbReference>
<dbReference type="Pfam" id="PF08281">
    <property type="entry name" value="Sigma70_r4_2"/>
    <property type="match status" value="1"/>
</dbReference>
<name>A0A5P2GBQ7_9BACT</name>
<evidence type="ECO:0000259" key="6">
    <source>
        <dbReference type="Pfam" id="PF08281"/>
    </source>
</evidence>
<evidence type="ECO:0000256" key="2">
    <source>
        <dbReference type="ARBA" id="ARBA00023015"/>
    </source>
</evidence>
<feature type="domain" description="RNA polymerase sigma factor 70 region 4 type 2" evidence="6">
    <location>
        <begin position="129"/>
        <end position="179"/>
    </location>
</feature>
<dbReference type="PANTHER" id="PTHR43133">
    <property type="entry name" value="RNA POLYMERASE ECF-TYPE SIGMA FACTO"/>
    <property type="match status" value="1"/>
</dbReference>
<dbReference type="PANTHER" id="PTHR43133:SF46">
    <property type="entry name" value="RNA POLYMERASE SIGMA-70 FACTOR ECF SUBFAMILY"/>
    <property type="match status" value="1"/>
</dbReference>
<dbReference type="KEGG" id="arac:E0W69_010150"/>
<dbReference type="AlphaFoldDB" id="A0A5P2GBQ7"/>
<dbReference type="OrthoDB" id="799938at2"/>
<dbReference type="GO" id="GO:0016987">
    <property type="term" value="F:sigma factor activity"/>
    <property type="evidence" value="ECO:0007669"/>
    <property type="project" value="UniProtKB-KW"/>
</dbReference>
<evidence type="ECO:0000259" key="5">
    <source>
        <dbReference type="Pfam" id="PF04542"/>
    </source>
</evidence>
<protein>
    <submittedName>
        <fullName evidence="7">Sigma-70 family RNA polymerase sigma factor</fullName>
    </submittedName>
</protein>
<keyword evidence="2" id="KW-0805">Transcription regulation</keyword>
<comment type="similarity">
    <text evidence="1">Belongs to the sigma-70 factor family. ECF subfamily.</text>
</comment>
<dbReference type="InterPro" id="IPR014284">
    <property type="entry name" value="RNA_pol_sigma-70_dom"/>
</dbReference>
<dbReference type="InterPro" id="IPR013324">
    <property type="entry name" value="RNA_pol_sigma_r3/r4-like"/>
</dbReference>
<sequence>MADFSTYSDEQLLQLFNDAVVGQEAFSTLFEKYQKQIFHYLLKHVKSPEIAEEILSDIFLKLWQGRELTSTITNIAAFLHKVAYYRSIDFLRTTARHKRLQSAYNDYFLLSNNVKNPENWMIAEEEKTLLLKAILQLPARQKEIYLLSREEGLTHEKIAEILHLSSSTVNNHLVAALKNISKYLAKYQNGSLNLLAVIFINL</sequence>
<dbReference type="InterPro" id="IPR036388">
    <property type="entry name" value="WH-like_DNA-bd_sf"/>
</dbReference>
<dbReference type="Gene3D" id="1.10.1740.10">
    <property type="match status" value="1"/>
</dbReference>
<accession>A0A5P2GBQ7</accession>
<dbReference type="Proteomes" id="UP000292424">
    <property type="component" value="Chromosome"/>
</dbReference>
<evidence type="ECO:0000313" key="8">
    <source>
        <dbReference type="Proteomes" id="UP000292424"/>
    </source>
</evidence>
<dbReference type="GO" id="GO:0003677">
    <property type="term" value="F:DNA binding"/>
    <property type="evidence" value="ECO:0007669"/>
    <property type="project" value="InterPro"/>
</dbReference>
<feature type="domain" description="RNA polymerase sigma-70 region 2" evidence="5">
    <location>
        <begin position="29"/>
        <end position="96"/>
    </location>
</feature>
<dbReference type="InterPro" id="IPR007627">
    <property type="entry name" value="RNA_pol_sigma70_r2"/>
</dbReference>
<dbReference type="InterPro" id="IPR039425">
    <property type="entry name" value="RNA_pol_sigma-70-like"/>
</dbReference>
<reference evidence="7 8" key="1">
    <citation type="submission" date="2019-09" db="EMBL/GenBank/DDBJ databases">
        <title>Complete genome sequence of Arachidicoccus sp. B3-10 isolated from apple orchard soil.</title>
        <authorList>
            <person name="Kim H.S."/>
            <person name="Han K.-I."/>
            <person name="Suh M.K."/>
            <person name="Lee K.C."/>
            <person name="Eom M.K."/>
            <person name="Kim J.-S."/>
            <person name="Kang S.W."/>
            <person name="Sin Y."/>
            <person name="Lee J.-S."/>
        </authorList>
    </citation>
    <scope>NUCLEOTIDE SEQUENCE [LARGE SCALE GENOMIC DNA]</scope>
    <source>
        <strain evidence="7 8">B3-10</strain>
    </source>
</reference>
<evidence type="ECO:0000313" key="7">
    <source>
        <dbReference type="EMBL" id="QES89001.1"/>
    </source>
</evidence>
<dbReference type="Pfam" id="PF04542">
    <property type="entry name" value="Sigma70_r2"/>
    <property type="match status" value="1"/>
</dbReference>
<keyword evidence="8" id="KW-1185">Reference proteome</keyword>
<dbReference type="RefSeq" id="WP_131329947.1">
    <property type="nucleotide sequence ID" value="NZ_CP044016.1"/>
</dbReference>